<proteinExistence type="predicted"/>
<reference evidence="2" key="1">
    <citation type="journal article" date="2019" name="Int. J. Syst. Evol. Microbiol.">
        <title>The Global Catalogue of Microorganisms (GCM) 10K type strain sequencing project: providing services to taxonomists for standard genome sequencing and annotation.</title>
        <authorList>
            <consortium name="The Broad Institute Genomics Platform"/>
            <consortium name="The Broad Institute Genome Sequencing Center for Infectious Disease"/>
            <person name="Wu L."/>
            <person name="Ma J."/>
        </authorList>
    </citation>
    <scope>NUCLEOTIDE SEQUENCE [LARGE SCALE GENOMIC DNA]</scope>
    <source>
        <strain evidence="2">JCM 9092</strain>
    </source>
</reference>
<evidence type="ECO:0000313" key="1">
    <source>
        <dbReference type="EMBL" id="GAA3127190.1"/>
    </source>
</evidence>
<keyword evidence="2" id="KW-1185">Reference proteome</keyword>
<sequence>MSASSESAAAAANVRPWQSLASLGVTESDLTTVHHRPRVSFRFLGERSDERRRHPRKGA</sequence>
<gene>
    <name evidence="1" type="ORF">GCM10010449_55680</name>
</gene>
<dbReference type="EMBL" id="BAAAUG010000112">
    <property type="protein sequence ID" value="GAA3127190.1"/>
    <property type="molecule type" value="Genomic_DNA"/>
</dbReference>
<comment type="caution">
    <text evidence="1">The sequence shown here is derived from an EMBL/GenBank/DDBJ whole genome shotgun (WGS) entry which is preliminary data.</text>
</comment>
<dbReference type="Proteomes" id="UP001501637">
    <property type="component" value="Unassembled WGS sequence"/>
</dbReference>
<protein>
    <submittedName>
        <fullName evidence="1">Uncharacterized protein</fullName>
    </submittedName>
</protein>
<evidence type="ECO:0000313" key="2">
    <source>
        <dbReference type="Proteomes" id="UP001501637"/>
    </source>
</evidence>
<organism evidence="1 2">
    <name type="scientific">Streptomyces rectiviolaceus</name>
    <dbReference type="NCBI Taxonomy" id="332591"/>
    <lineage>
        <taxon>Bacteria</taxon>
        <taxon>Bacillati</taxon>
        <taxon>Actinomycetota</taxon>
        <taxon>Actinomycetes</taxon>
        <taxon>Kitasatosporales</taxon>
        <taxon>Streptomycetaceae</taxon>
        <taxon>Streptomyces</taxon>
    </lineage>
</organism>
<name>A0ABP6MVF3_9ACTN</name>
<accession>A0ABP6MVF3</accession>
<dbReference type="RefSeq" id="WP_344525223.1">
    <property type="nucleotide sequence ID" value="NZ_BAAAUG010000112.1"/>
</dbReference>